<feature type="region of interest" description="Disordered" evidence="1">
    <location>
        <begin position="1"/>
        <end position="61"/>
    </location>
</feature>
<evidence type="ECO:0000313" key="2">
    <source>
        <dbReference type="EMBL" id="KMQ70519.1"/>
    </source>
</evidence>
<gene>
    <name evidence="2" type="ORF">ACM44_11350</name>
</gene>
<dbReference type="EMBL" id="LFNG01000016">
    <property type="protein sequence ID" value="KMQ70519.1"/>
    <property type="molecule type" value="Genomic_DNA"/>
</dbReference>
<accession>A0A0J7IXH8</accession>
<proteinExistence type="predicted"/>
<dbReference type="AlphaFoldDB" id="A0A0J7IXH8"/>
<evidence type="ECO:0000256" key="1">
    <source>
        <dbReference type="SAM" id="MobiDB-lite"/>
    </source>
</evidence>
<feature type="compositionally biased region" description="Basic residues" evidence="1">
    <location>
        <begin position="44"/>
        <end position="61"/>
    </location>
</feature>
<name>A0A0J7IXH8_9FLAO</name>
<dbReference type="Proteomes" id="UP000035900">
    <property type="component" value="Unassembled WGS sequence"/>
</dbReference>
<comment type="caution">
    <text evidence="2">The sequence shown here is derived from an EMBL/GenBank/DDBJ whole genome shotgun (WGS) entry which is preliminary data.</text>
</comment>
<evidence type="ECO:0000313" key="3">
    <source>
        <dbReference type="Proteomes" id="UP000035900"/>
    </source>
</evidence>
<protein>
    <submittedName>
        <fullName evidence="2">Uncharacterized protein</fullName>
    </submittedName>
</protein>
<sequence>MGNEKKILRRAALPENRDGKEVSLLTTPALSEHGVGDKNSISFLRRKKKNGNGKKHSKTNH</sequence>
<reference evidence="2 3" key="1">
    <citation type="journal article" date="2004" name="Int. J. Syst. Evol. Microbiol.">
        <title>Kaistella koreensis gen. nov., sp. nov., a novel member of the Chryseobacterium-Bergeyella-Riemerella branch.</title>
        <authorList>
            <person name="Kim M.K."/>
            <person name="Im W.T."/>
            <person name="Shin Y.K."/>
            <person name="Lim J.H."/>
            <person name="Kim S.H."/>
            <person name="Lee B.C."/>
            <person name="Park M.Y."/>
            <person name="Lee K.Y."/>
            <person name="Lee S.T."/>
        </authorList>
    </citation>
    <scope>NUCLEOTIDE SEQUENCE [LARGE SCALE GENOMIC DNA]</scope>
    <source>
        <strain evidence="2 3">CCUG 49689</strain>
    </source>
</reference>
<organism evidence="2 3">
    <name type="scientific">Chryseobacterium koreense CCUG 49689</name>
    <dbReference type="NCBI Taxonomy" id="1304281"/>
    <lineage>
        <taxon>Bacteria</taxon>
        <taxon>Pseudomonadati</taxon>
        <taxon>Bacteroidota</taxon>
        <taxon>Flavobacteriia</taxon>
        <taxon>Flavobacteriales</taxon>
        <taxon>Weeksellaceae</taxon>
        <taxon>Chryseobacterium group</taxon>
        <taxon>Chryseobacterium</taxon>
    </lineage>
</organism>
<keyword evidence="3" id="KW-1185">Reference proteome</keyword>